<dbReference type="EMBL" id="CM008967">
    <property type="protein sequence ID" value="PNW83067.1"/>
    <property type="molecule type" value="Genomic_DNA"/>
</dbReference>
<dbReference type="HOGENOM" id="CLU_068979_8_1_1"/>
<dbReference type="STRING" id="3055.A8IN41"/>
<dbReference type="GO" id="GO:0016787">
    <property type="term" value="F:hydrolase activity"/>
    <property type="evidence" value="ECO:0007669"/>
    <property type="project" value="UniProtKB-KW"/>
</dbReference>
<dbReference type="Proteomes" id="UP000006906">
    <property type="component" value="Chromosome 6"/>
</dbReference>
<evidence type="ECO:0000256" key="1">
    <source>
        <dbReference type="ARBA" id="ARBA00006336"/>
    </source>
</evidence>
<dbReference type="InterPro" id="IPR000868">
    <property type="entry name" value="Isochorismatase-like_dom"/>
</dbReference>
<dbReference type="InParanoid" id="A8IN41"/>
<evidence type="ECO:0000259" key="4">
    <source>
        <dbReference type="Pfam" id="PF00857"/>
    </source>
</evidence>
<sequence>MRSAVHRDGAIYKQDGRTAEGPGVSYFFSRLEATCVPAWTRLRAACRAAGVEVMYTVIQSLTANGRDRGLDYVISGFHVPPGSWDAQMIEQLTPGPDEVVLPKTSSSVFNSTNIDYILRAMGVRQLVLAGCVTDQCVAHAVMDACDLGYLVTLVPEATATYSQQRQDAALAAVGGYCRQRSVEQLEVELHALTQQRPQQDQGQQGQAGRKRAAAGPAGGSGDE</sequence>
<keyword evidence="2" id="KW-0378">Hydrolase</keyword>
<feature type="compositionally biased region" description="Low complexity" evidence="3">
    <location>
        <begin position="194"/>
        <end position="207"/>
    </location>
</feature>
<dbReference type="Pfam" id="PF00857">
    <property type="entry name" value="Isochorismatase"/>
    <property type="match status" value="1"/>
</dbReference>
<dbReference type="Gramene" id="PNW83067">
    <property type="protein sequence ID" value="PNW83067"/>
    <property type="gene ID" value="CHLRE_06g305500v5"/>
</dbReference>
<dbReference type="PANTHER" id="PTHR43540:SF1">
    <property type="entry name" value="ISOCHORISMATASE HYDROLASE"/>
    <property type="match status" value="1"/>
</dbReference>
<proteinExistence type="inferred from homology"/>
<dbReference type="SUPFAM" id="SSF52499">
    <property type="entry name" value="Isochorismatase-like hydrolases"/>
    <property type="match status" value="1"/>
</dbReference>
<dbReference type="AlphaFoldDB" id="A8IN41"/>
<name>A8IN41_CHLRE</name>
<dbReference type="PANTHER" id="PTHR43540">
    <property type="entry name" value="PEROXYUREIDOACRYLATE/UREIDOACRYLATE AMIDOHYDROLASE-RELATED"/>
    <property type="match status" value="1"/>
</dbReference>
<dbReference type="eggNOG" id="ENOG502S2ZT">
    <property type="taxonomic scope" value="Eukaryota"/>
</dbReference>
<dbReference type="CDD" id="cd00431">
    <property type="entry name" value="cysteine_hydrolases"/>
    <property type="match status" value="1"/>
</dbReference>
<evidence type="ECO:0000256" key="2">
    <source>
        <dbReference type="ARBA" id="ARBA00022801"/>
    </source>
</evidence>
<protein>
    <recommendedName>
        <fullName evidence="4">Isochorismatase-like domain-containing protein</fullName>
    </recommendedName>
</protein>
<feature type="region of interest" description="Disordered" evidence="3">
    <location>
        <begin position="191"/>
        <end position="223"/>
    </location>
</feature>
<evidence type="ECO:0000313" key="5">
    <source>
        <dbReference type="EMBL" id="PNW83067.1"/>
    </source>
</evidence>
<organism evidence="5 6">
    <name type="scientific">Chlamydomonas reinhardtii</name>
    <name type="common">Chlamydomonas smithii</name>
    <dbReference type="NCBI Taxonomy" id="3055"/>
    <lineage>
        <taxon>Eukaryota</taxon>
        <taxon>Viridiplantae</taxon>
        <taxon>Chlorophyta</taxon>
        <taxon>core chlorophytes</taxon>
        <taxon>Chlorophyceae</taxon>
        <taxon>CS clade</taxon>
        <taxon>Chlamydomonadales</taxon>
        <taxon>Chlamydomonadaceae</taxon>
        <taxon>Chlamydomonas</taxon>
    </lineage>
</organism>
<evidence type="ECO:0000313" key="6">
    <source>
        <dbReference type="Proteomes" id="UP000006906"/>
    </source>
</evidence>
<dbReference type="PaxDb" id="3055-EDP05120"/>
<reference evidence="5 6" key="1">
    <citation type="journal article" date="2007" name="Science">
        <title>The Chlamydomonas genome reveals the evolution of key animal and plant functions.</title>
        <authorList>
            <person name="Merchant S.S."/>
            <person name="Prochnik S.E."/>
            <person name="Vallon O."/>
            <person name="Harris E.H."/>
            <person name="Karpowicz S.J."/>
            <person name="Witman G.B."/>
            <person name="Terry A."/>
            <person name="Salamov A."/>
            <person name="Fritz-Laylin L.K."/>
            <person name="Marechal-Drouard L."/>
            <person name="Marshall W.F."/>
            <person name="Qu L.H."/>
            <person name="Nelson D.R."/>
            <person name="Sanderfoot A.A."/>
            <person name="Spalding M.H."/>
            <person name="Kapitonov V.V."/>
            <person name="Ren Q."/>
            <person name="Ferris P."/>
            <person name="Lindquist E."/>
            <person name="Shapiro H."/>
            <person name="Lucas S.M."/>
            <person name="Grimwood J."/>
            <person name="Schmutz J."/>
            <person name="Cardol P."/>
            <person name="Cerutti H."/>
            <person name="Chanfreau G."/>
            <person name="Chen C.L."/>
            <person name="Cognat V."/>
            <person name="Croft M.T."/>
            <person name="Dent R."/>
            <person name="Dutcher S."/>
            <person name="Fernandez E."/>
            <person name="Fukuzawa H."/>
            <person name="Gonzalez-Ballester D."/>
            <person name="Gonzalez-Halphen D."/>
            <person name="Hallmann A."/>
            <person name="Hanikenne M."/>
            <person name="Hippler M."/>
            <person name="Inwood W."/>
            <person name="Jabbari K."/>
            <person name="Kalanon M."/>
            <person name="Kuras R."/>
            <person name="Lefebvre P.A."/>
            <person name="Lemaire S.D."/>
            <person name="Lobanov A.V."/>
            <person name="Lohr M."/>
            <person name="Manuell A."/>
            <person name="Meier I."/>
            <person name="Mets L."/>
            <person name="Mittag M."/>
            <person name="Mittelmeier T."/>
            <person name="Moroney J.V."/>
            <person name="Moseley J."/>
            <person name="Napoli C."/>
            <person name="Nedelcu A.M."/>
            <person name="Niyogi K."/>
            <person name="Novoselov S.V."/>
            <person name="Paulsen I.T."/>
            <person name="Pazour G."/>
            <person name="Purton S."/>
            <person name="Ral J.P."/>
            <person name="Riano-Pachon D.M."/>
            <person name="Riekhof W."/>
            <person name="Rymarquis L."/>
            <person name="Schroda M."/>
            <person name="Stern D."/>
            <person name="Umen J."/>
            <person name="Willows R."/>
            <person name="Wilson N."/>
            <person name="Zimmer S.L."/>
            <person name="Allmer J."/>
            <person name="Balk J."/>
            <person name="Bisova K."/>
            <person name="Chen C.J."/>
            <person name="Elias M."/>
            <person name="Gendler K."/>
            <person name="Hauser C."/>
            <person name="Lamb M.R."/>
            <person name="Ledford H."/>
            <person name="Long J.C."/>
            <person name="Minagawa J."/>
            <person name="Page M.D."/>
            <person name="Pan J."/>
            <person name="Pootakham W."/>
            <person name="Roje S."/>
            <person name="Rose A."/>
            <person name="Stahlberg E."/>
            <person name="Terauchi A.M."/>
            <person name="Yang P."/>
            <person name="Ball S."/>
            <person name="Bowler C."/>
            <person name="Dieckmann C.L."/>
            <person name="Gladyshev V.N."/>
            <person name="Green P."/>
            <person name="Jorgensen R."/>
            <person name="Mayfield S."/>
            <person name="Mueller-Roeber B."/>
            <person name="Rajamani S."/>
            <person name="Sayre R.T."/>
            <person name="Brokstein P."/>
            <person name="Dubchak I."/>
            <person name="Goodstein D."/>
            <person name="Hornick L."/>
            <person name="Huang Y.W."/>
            <person name="Jhaveri J."/>
            <person name="Luo Y."/>
            <person name="Martinez D."/>
            <person name="Ngau W.C."/>
            <person name="Otillar B."/>
            <person name="Poliakov A."/>
            <person name="Porter A."/>
            <person name="Szajkowski L."/>
            <person name="Werner G."/>
            <person name="Zhou K."/>
            <person name="Grigoriev I.V."/>
            <person name="Rokhsar D.S."/>
            <person name="Grossman A.R."/>
        </authorList>
    </citation>
    <scope>NUCLEOTIDE SEQUENCE [LARGE SCALE GENOMIC DNA]</scope>
    <source>
        <strain evidence="6">CC-503</strain>
    </source>
</reference>
<dbReference type="OrthoDB" id="167809at2759"/>
<keyword evidence="6" id="KW-1185">Reference proteome</keyword>
<dbReference type="KEGG" id="cre:CHLRE_06g305500v5"/>
<gene>
    <name evidence="5" type="ORF">CHLRE_06g305500v5</name>
</gene>
<dbReference type="OMA" id="GSWDAQM"/>
<dbReference type="GeneID" id="5716894"/>
<dbReference type="InterPro" id="IPR036380">
    <property type="entry name" value="Isochorismatase-like_sf"/>
</dbReference>
<feature type="domain" description="Isochorismatase-like" evidence="4">
    <location>
        <begin position="36"/>
        <end position="173"/>
    </location>
</feature>
<accession>A8IN41</accession>
<dbReference type="InterPro" id="IPR050272">
    <property type="entry name" value="Isochorismatase-like_hydrls"/>
</dbReference>
<dbReference type="RefSeq" id="XP_001691387.1">
    <property type="nucleotide sequence ID" value="XM_001691335.2"/>
</dbReference>
<evidence type="ECO:0000256" key="3">
    <source>
        <dbReference type="SAM" id="MobiDB-lite"/>
    </source>
</evidence>
<dbReference type="Gene3D" id="3.40.50.850">
    <property type="entry name" value="Isochorismatase-like"/>
    <property type="match status" value="1"/>
</dbReference>
<comment type="similarity">
    <text evidence="1">Belongs to the isochorismatase family.</text>
</comment>